<reference evidence="2" key="1">
    <citation type="submission" date="2017-04" db="EMBL/GenBank/DDBJ databases">
        <authorList>
            <person name="Varghese N."/>
            <person name="Submissions S."/>
        </authorList>
    </citation>
    <scope>NUCLEOTIDE SEQUENCE [LARGE SCALE GENOMIC DNA]</scope>
    <source>
        <strain evidence="2">DSM 44073</strain>
    </source>
</reference>
<evidence type="ECO:0000313" key="1">
    <source>
        <dbReference type="EMBL" id="SMC78217.1"/>
    </source>
</evidence>
<gene>
    <name evidence="1" type="ORF">SAMN05660733_01665</name>
</gene>
<evidence type="ECO:0000313" key="2">
    <source>
        <dbReference type="Proteomes" id="UP000192840"/>
    </source>
</evidence>
<dbReference type="STRING" id="40571.SAMN05660733_01665"/>
<dbReference type="RefSeq" id="WP_030481588.1">
    <property type="nucleotide sequence ID" value="NZ_FWYC01000005.1"/>
</dbReference>
<protein>
    <submittedName>
        <fullName evidence="1">Uncharacterized protein</fullName>
    </submittedName>
</protein>
<dbReference type="AlphaFoldDB" id="A0A1W2BYZ7"/>
<sequence>MNDTRRYAIGEVAHRTGLSVSAIRLLVAIIDGTAQEAADFIPFAWLSAALNASVSPLRATRECPPHGDVPEARNP</sequence>
<dbReference type="Proteomes" id="UP000192840">
    <property type="component" value="Unassembled WGS sequence"/>
</dbReference>
<accession>A0A1W2BYZ7</accession>
<dbReference type="EMBL" id="FWYC01000005">
    <property type="protein sequence ID" value="SMC78217.1"/>
    <property type="molecule type" value="Genomic_DNA"/>
</dbReference>
<organism evidence="1 2">
    <name type="scientific">Lentzea albidocapillata</name>
    <dbReference type="NCBI Taxonomy" id="40571"/>
    <lineage>
        <taxon>Bacteria</taxon>
        <taxon>Bacillati</taxon>
        <taxon>Actinomycetota</taxon>
        <taxon>Actinomycetes</taxon>
        <taxon>Pseudonocardiales</taxon>
        <taxon>Pseudonocardiaceae</taxon>
        <taxon>Lentzea</taxon>
    </lineage>
</organism>
<name>A0A1W2BYZ7_9PSEU</name>
<keyword evidence="2" id="KW-1185">Reference proteome</keyword>
<proteinExistence type="predicted"/>